<gene>
    <name evidence="7" type="ORF">CEW83_19465</name>
</gene>
<evidence type="ECO:0000256" key="4">
    <source>
        <dbReference type="PROSITE-ProRule" id="PRU00473"/>
    </source>
</evidence>
<dbReference type="Gene3D" id="3.30.1330.60">
    <property type="entry name" value="OmpA-like domain"/>
    <property type="match status" value="1"/>
</dbReference>
<name>A0A2U8GU83_9RHOO</name>
<keyword evidence="8" id="KW-1185">Reference proteome</keyword>
<feature type="chain" id="PRO_5015927737" evidence="5">
    <location>
        <begin position="29"/>
        <end position="195"/>
    </location>
</feature>
<keyword evidence="7" id="KW-0449">Lipoprotein</keyword>
<evidence type="ECO:0000256" key="5">
    <source>
        <dbReference type="SAM" id="SignalP"/>
    </source>
</evidence>
<dbReference type="InterPro" id="IPR036737">
    <property type="entry name" value="OmpA-like_sf"/>
</dbReference>
<dbReference type="PROSITE" id="PS51123">
    <property type="entry name" value="OMPA_2"/>
    <property type="match status" value="1"/>
</dbReference>
<feature type="signal peptide" evidence="5">
    <location>
        <begin position="1"/>
        <end position="28"/>
    </location>
</feature>
<comment type="subcellular location">
    <subcellularLocation>
        <location evidence="1">Cell outer membrane</location>
    </subcellularLocation>
</comment>
<reference evidence="7 8" key="1">
    <citation type="submission" date="2017-06" db="EMBL/GenBank/DDBJ databases">
        <title>Azoarcus.</title>
        <authorList>
            <person name="Woo J.-H."/>
            <person name="Kim H.-S."/>
        </authorList>
    </citation>
    <scope>NUCLEOTIDE SEQUENCE [LARGE SCALE GENOMIC DNA]</scope>
    <source>
        <strain evidence="7 8">TSPY31</strain>
    </source>
</reference>
<dbReference type="KEGG" id="acom:CEW83_19465"/>
<dbReference type="CDD" id="cd07185">
    <property type="entry name" value="OmpA_C-like"/>
    <property type="match status" value="1"/>
</dbReference>
<organism evidence="7 8">
    <name type="scientific">Parazoarcus communis</name>
    <dbReference type="NCBI Taxonomy" id="41977"/>
    <lineage>
        <taxon>Bacteria</taxon>
        <taxon>Pseudomonadati</taxon>
        <taxon>Pseudomonadota</taxon>
        <taxon>Betaproteobacteria</taxon>
        <taxon>Rhodocyclales</taxon>
        <taxon>Zoogloeaceae</taxon>
        <taxon>Parazoarcus</taxon>
    </lineage>
</organism>
<dbReference type="InterPro" id="IPR006664">
    <property type="entry name" value="OMP_bac"/>
</dbReference>
<protein>
    <submittedName>
        <fullName evidence="7">Lipoprotein attached to the membrane by a lipid anchor</fullName>
    </submittedName>
</protein>
<dbReference type="PANTHER" id="PTHR30329">
    <property type="entry name" value="STATOR ELEMENT OF FLAGELLAR MOTOR COMPLEX"/>
    <property type="match status" value="1"/>
</dbReference>
<evidence type="ECO:0000313" key="8">
    <source>
        <dbReference type="Proteomes" id="UP000244930"/>
    </source>
</evidence>
<dbReference type="PANTHER" id="PTHR30329:SF21">
    <property type="entry name" value="LIPOPROTEIN YIAD-RELATED"/>
    <property type="match status" value="1"/>
</dbReference>
<dbReference type="SUPFAM" id="SSF103088">
    <property type="entry name" value="OmpA-like"/>
    <property type="match status" value="1"/>
</dbReference>
<dbReference type="PRINTS" id="PR01021">
    <property type="entry name" value="OMPADOMAIN"/>
</dbReference>
<dbReference type="Proteomes" id="UP000244930">
    <property type="component" value="Chromosome"/>
</dbReference>
<evidence type="ECO:0000256" key="2">
    <source>
        <dbReference type="ARBA" id="ARBA00023136"/>
    </source>
</evidence>
<keyword evidence="2 4" id="KW-0472">Membrane</keyword>
<dbReference type="Pfam" id="PF00691">
    <property type="entry name" value="OmpA"/>
    <property type="match status" value="1"/>
</dbReference>
<evidence type="ECO:0000259" key="6">
    <source>
        <dbReference type="PROSITE" id="PS51123"/>
    </source>
</evidence>
<evidence type="ECO:0000313" key="7">
    <source>
        <dbReference type="EMBL" id="AWI77141.1"/>
    </source>
</evidence>
<dbReference type="AlphaFoldDB" id="A0A2U8GU83"/>
<dbReference type="RefSeq" id="WP_108950840.1">
    <property type="nucleotide sequence ID" value="NZ_CP022187.1"/>
</dbReference>
<dbReference type="InterPro" id="IPR050330">
    <property type="entry name" value="Bact_OuterMem_StrucFunc"/>
</dbReference>
<keyword evidence="3" id="KW-0998">Cell outer membrane</keyword>
<feature type="domain" description="OmpA-like" evidence="6">
    <location>
        <begin position="78"/>
        <end position="195"/>
    </location>
</feature>
<dbReference type="InterPro" id="IPR006665">
    <property type="entry name" value="OmpA-like"/>
</dbReference>
<proteinExistence type="predicted"/>
<accession>A0A2U8GU83</accession>
<evidence type="ECO:0000256" key="1">
    <source>
        <dbReference type="ARBA" id="ARBA00004442"/>
    </source>
</evidence>
<evidence type="ECO:0000256" key="3">
    <source>
        <dbReference type="ARBA" id="ARBA00023237"/>
    </source>
</evidence>
<keyword evidence="5" id="KW-0732">Signal</keyword>
<dbReference type="GO" id="GO:0009279">
    <property type="term" value="C:cell outer membrane"/>
    <property type="evidence" value="ECO:0007669"/>
    <property type="project" value="UniProtKB-SubCell"/>
</dbReference>
<dbReference type="EMBL" id="CP022187">
    <property type="protein sequence ID" value="AWI77141.1"/>
    <property type="molecule type" value="Genomic_DNA"/>
</dbReference>
<sequence length="195" mass="20789">MLNTTSARLRKHLLLPLCLGAALLSACASQGTTGGTTSTSTTAPAARPVPRIDWPGLRQGLDKALGNVAGAEVGAPTDSSLHLRIPVSDGFSSDSVELRAPLARALDTLIPTLNAYPDVAIHIVGHTDSVGSEMYNLQLSIRRSEAVMEYLRTRGIALDRMSADGKGEAESIADNSREAGRARNRRVEFFLRPLE</sequence>